<organism evidence="7 8">
    <name type="scientific">Falsochrobactrum ovis</name>
    <dbReference type="NCBI Taxonomy" id="1293442"/>
    <lineage>
        <taxon>Bacteria</taxon>
        <taxon>Pseudomonadati</taxon>
        <taxon>Pseudomonadota</taxon>
        <taxon>Alphaproteobacteria</taxon>
        <taxon>Hyphomicrobiales</taxon>
        <taxon>Brucellaceae</taxon>
        <taxon>Falsochrobactrum</taxon>
    </lineage>
</organism>
<name>A0A364JYL7_9HYPH</name>
<dbReference type="EMBL" id="QLMK01000001">
    <property type="protein sequence ID" value="RAK33834.1"/>
    <property type="molecule type" value="Genomic_DNA"/>
</dbReference>
<accession>A0A364JYL7</accession>
<dbReference type="SUPFAM" id="SSF50685">
    <property type="entry name" value="Barwin-like endoglucanases"/>
    <property type="match status" value="1"/>
</dbReference>
<evidence type="ECO:0000256" key="3">
    <source>
        <dbReference type="ARBA" id="ARBA00023239"/>
    </source>
</evidence>
<dbReference type="GO" id="GO:0009254">
    <property type="term" value="P:peptidoglycan turnover"/>
    <property type="evidence" value="ECO:0007669"/>
    <property type="project" value="InterPro"/>
</dbReference>
<reference evidence="7 8" key="1">
    <citation type="submission" date="2018-06" db="EMBL/GenBank/DDBJ databases">
        <title>Genomic Encyclopedia of Type Strains, Phase IV (KMG-IV): sequencing the most valuable type-strain genomes for metagenomic binning, comparative biology and taxonomic classification.</title>
        <authorList>
            <person name="Goeker M."/>
        </authorList>
    </citation>
    <scope>NUCLEOTIDE SEQUENCE [LARGE SCALE GENOMIC DNA]</scope>
    <source>
        <strain evidence="7 8">DSM 26720</strain>
    </source>
</reference>
<comment type="caution">
    <text evidence="7">The sequence shown here is derived from an EMBL/GenBank/DDBJ whole genome shotgun (WGS) entry which is preliminary data.</text>
</comment>
<dbReference type="GO" id="GO:0009253">
    <property type="term" value="P:peptidoglycan catabolic process"/>
    <property type="evidence" value="ECO:0007669"/>
    <property type="project" value="TreeGrafter"/>
</dbReference>
<feature type="domain" description="Lytic transglycosylase MltA" evidence="6">
    <location>
        <begin position="116"/>
        <end position="273"/>
    </location>
</feature>
<evidence type="ECO:0000256" key="5">
    <source>
        <dbReference type="ARBA" id="ARBA00030918"/>
    </source>
</evidence>
<evidence type="ECO:0000313" key="7">
    <source>
        <dbReference type="EMBL" id="RAK33834.1"/>
    </source>
</evidence>
<keyword evidence="4" id="KW-0961">Cell wall biogenesis/degradation</keyword>
<gene>
    <name evidence="7" type="ORF">C7374_101158</name>
</gene>
<dbReference type="InterPro" id="IPR026044">
    <property type="entry name" value="MltA"/>
</dbReference>
<dbReference type="GO" id="GO:0008933">
    <property type="term" value="F:peptidoglycan lytic transglycosylase activity"/>
    <property type="evidence" value="ECO:0007669"/>
    <property type="project" value="TreeGrafter"/>
</dbReference>
<dbReference type="CDD" id="cd14485">
    <property type="entry name" value="mltA_like_LT_A"/>
    <property type="match status" value="1"/>
</dbReference>
<dbReference type="SMART" id="SM00925">
    <property type="entry name" value="MltA"/>
    <property type="match status" value="1"/>
</dbReference>
<dbReference type="Pfam" id="PF03562">
    <property type="entry name" value="MltA"/>
    <property type="match status" value="1"/>
</dbReference>
<dbReference type="InterPro" id="IPR036908">
    <property type="entry name" value="RlpA-like_sf"/>
</dbReference>
<evidence type="ECO:0000256" key="2">
    <source>
        <dbReference type="ARBA" id="ARBA00012587"/>
    </source>
</evidence>
<dbReference type="AlphaFoldDB" id="A0A364JYL7"/>
<dbReference type="GO" id="GO:0071555">
    <property type="term" value="P:cell wall organization"/>
    <property type="evidence" value="ECO:0007669"/>
    <property type="project" value="UniProtKB-KW"/>
</dbReference>
<dbReference type="GO" id="GO:0019867">
    <property type="term" value="C:outer membrane"/>
    <property type="evidence" value="ECO:0007669"/>
    <property type="project" value="InterPro"/>
</dbReference>
<keyword evidence="3" id="KW-0456">Lyase</keyword>
<evidence type="ECO:0000256" key="1">
    <source>
        <dbReference type="ARBA" id="ARBA00001420"/>
    </source>
</evidence>
<dbReference type="PANTHER" id="PTHR30124">
    <property type="entry name" value="MEMBRANE-BOUND LYTIC MUREIN TRANSGLYCOSYLASE A"/>
    <property type="match status" value="1"/>
</dbReference>
<evidence type="ECO:0000313" key="8">
    <source>
        <dbReference type="Proteomes" id="UP000249453"/>
    </source>
</evidence>
<dbReference type="Gene3D" id="2.40.240.50">
    <property type="entry name" value="Barwin-like endoglucanases"/>
    <property type="match status" value="1"/>
</dbReference>
<evidence type="ECO:0000259" key="6">
    <source>
        <dbReference type="SMART" id="SM00925"/>
    </source>
</evidence>
<proteinExistence type="predicted"/>
<dbReference type="Gene3D" id="2.40.40.10">
    <property type="entry name" value="RlpA-like domain"/>
    <property type="match status" value="1"/>
</dbReference>
<dbReference type="PANTHER" id="PTHR30124:SF0">
    <property type="entry name" value="MEMBRANE-BOUND LYTIC MUREIN TRANSGLYCOSYLASE A"/>
    <property type="match status" value="1"/>
</dbReference>
<dbReference type="Proteomes" id="UP000249453">
    <property type="component" value="Unassembled WGS sequence"/>
</dbReference>
<comment type="catalytic activity">
    <reaction evidence="1">
        <text>Exolytic cleavage of the (1-&gt;4)-beta-glycosidic linkage between N-acetylmuramic acid (MurNAc) and N-acetylglucosamine (GlcNAc) residues in peptidoglycan, from either the reducing or the non-reducing ends of the peptidoglycan chains, with concomitant formation of a 1,6-anhydrobond in the MurNAc residue.</text>
        <dbReference type="EC" id="4.2.2.n1"/>
    </reaction>
</comment>
<evidence type="ECO:0000256" key="4">
    <source>
        <dbReference type="ARBA" id="ARBA00023316"/>
    </source>
</evidence>
<dbReference type="EC" id="4.2.2.n1" evidence="2"/>
<dbReference type="GO" id="GO:0004553">
    <property type="term" value="F:hydrolase activity, hydrolyzing O-glycosyl compounds"/>
    <property type="evidence" value="ECO:0007669"/>
    <property type="project" value="InterPro"/>
</dbReference>
<dbReference type="InterPro" id="IPR010611">
    <property type="entry name" value="3D_dom"/>
</dbReference>
<dbReference type="Pfam" id="PF06725">
    <property type="entry name" value="3D"/>
    <property type="match status" value="1"/>
</dbReference>
<keyword evidence="8" id="KW-1185">Reference proteome</keyword>
<dbReference type="InterPro" id="IPR005300">
    <property type="entry name" value="MltA_B"/>
</dbReference>
<dbReference type="CDD" id="cd14668">
    <property type="entry name" value="mlta_B"/>
    <property type="match status" value="1"/>
</dbReference>
<sequence length="379" mass="41767">MRVVKLAKFLQPLGFSNCPGWELDDQSLAFHAFRRSADYTKNSSYKSGSLGISFEALKPAFAAAREIENPDKFQARAFFEDFFIPCLIAEPNPSAEPLLNTGGEAQAFVTGYYEPVIKASRHADHRFKVLFLSPPDDLVKIADKDRPTGLDPSFRFARKTQTGLKEYDDRRAIEQGSLAGRGLELAFVENRIDAFFAHIQGAARLEFADGTTMRITYAAKTGHPFTAIGRILVEDGEISADAVTMRTIRQWLQDNPERADELMWRNRSYIFFREAPVDDPNAGPIAAAKVPLTAGRSMAVDRNLHSFGTPFFVNAPHLTAFDNRPFSRLMIAQDTGTAIVGLARGDLFAGSGDAAGEIAGGIKHRADFYALVPRQLVGA</sequence>
<protein>
    <recommendedName>
        <fullName evidence="2">peptidoglycan lytic exotransglycosylase</fullName>
        <ecNumber evidence="2">4.2.2.n1</ecNumber>
    </recommendedName>
    <alternativeName>
        <fullName evidence="5">Murein hydrolase A</fullName>
    </alternativeName>
</protein>
<dbReference type="PIRSF" id="PIRSF019422">
    <property type="entry name" value="MltA"/>
    <property type="match status" value="1"/>
</dbReference>